<evidence type="ECO:0000313" key="1">
    <source>
        <dbReference type="EMBL" id="TFK61483.1"/>
    </source>
</evidence>
<accession>A0ACD3A721</accession>
<sequence>MFTRLHPAKSSAAVPLATQISAASNQAFDAPTATQANGNAVPAAKAPVAGPSNVIAQPGVGGGYRPKGRPAEAELEDDSGSDDEESKLQVSMSVAQEKLKALAQRGGIAPKMKREPSGPNGIVGVPPHMQHPQASVPTPVPAPAPPKVLTYPYNLPLPEPPSTPRTTRRLMLQNEMPESLRRNLLWERKVSLVNLPGIRRSVSNGGTSGARGNLLGGLKPLTAVPSMVQLSAKGANKASGEAGPAGERRVNGEINEEEREQEKRRIAMARNHSSSGDFHLKGW</sequence>
<protein>
    <submittedName>
        <fullName evidence="1">Uncharacterized protein</fullName>
    </submittedName>
</protein>
<gene>
    <name evidence="1" type="ORF">BDN72DRAFT_778147</name>
</gene>
<keyword evidence="2" id="KW-1185">Reference proteome</keyword>
<reference evidence="1 2" key="1">
    <citation type="journal article" date="2019" name="Nat. Ecol. Evol.">
        <title>Megaphylogeny resolves global patterns of mushroom evolution.</title>
        <authorList>
            <person name="Varga T."/>
            <person name="Krizsan K."/>
            <person name="Foldi C."/>
            <person name="Dima B."/>
            <person name="Sanchez-Garcia M."/>
            <person name="Sanchez-Ramirez S."/>
            <person name="Szollosi G.J."/>
            <person name="Szarkandi J.G."/>
            <person name="Papp V."/>
            <person name="Albert L."/>
            <person name="Andreopoulos W."/>
            <person name="Angelini C."/>
            <person name="Antonin V."/>
            <person name="Barry K.W."/>
            <person name="Bougher N.L."/>
            <person name="Buchanan P."/>
            <person name="Buyck B."/>
            <person name="Bense V."/>
            <person name="Catcheside P."/>
            <person name="Chovatia M."/>
            <person name="Cooper J."/>
            <person name="Damon W."/>
            <person name="Desjardin D."/>
            <person name="Finy P."/>
            <person name="Geml J."/>
            <person name="Haridas S."/>
            <person name="Hughes K."/>
            <person name="Justo A."/>
            <person name="Karasinski D."/>
            <person name="Kautmanova I."/>
            <person name="Kiss B."/>
            <person name="Kocsube S."/>
            <person name="Kotiranta H."/>
            <person name="LaButti K.M."/>
            <person name="Lechner B.E."/>
            <person name="Liimatainen K."/>
            <person name="Lipzen A."/>
            <person name="Lukacs Z."/>
            <person name="Mihaltcheva S."/>
            <person name="Morgado L.N."/>
            <person name="Niskanen T."/>
            <person name="Noordeloos M.E."/>
            <person name="Ohm R.A."/>
            <person name="Ortiz-Santana B."/>
            <person name="Ovrebo C."/>
            <person name="Racz N."/>
            <person name="Riley R."/>
            <person name="Savchenko A."/>
            <person name="Shiryaev A."/>
            <person name="Soop K."/>
            <person name="Spirin V."/>
            <person name="Szebenyi C."/>
            <person name="Tomsovsky M."/>
            <person name="Tulloss R.E."/>
            <person name="Uehling J."/>
            <person name="Grigoriev I.V."/>
            <person name="Vagvolgyi C."/>
            <person name="Papp T."/>
            <person name="Martin F.M."/>
            <person name="Miettinen O."/>
            <person name="Hibbett D.S."/>
            <person name="Nagy L.G."/>
        </authorList>
    </citation>
    <scope>NUCLEOTIDE SEQUENCE [LARGE SCALE GENOMIC DNA]</scope>
    <source>
        <strain evidence="1 2">NL-1719</strain>
    </source>
</reference>
<name>A0ACD3A721_9AGAR</name>
<organism evidence="1 2">
    <name type="scientific">Pluteus cervinus</name>
    <dbReference type="NCBI Taxonomy" id="181527"/>
    <lineage>
        <taxon>Eukaryota</taxon>
        <taxon>Fungi</taxon>
        <taxon>Dikarya</taxon>
        <taxon>Basidiomycota</taxon>
        <taxon>Agaricomycotina</taxon>
        <taxon>Agaricomycetes</taxon>
        <taxon>Agaricomycetidae</taxon>
        <taxon>Agaricales</taxon>
        <taxon>Pluteineae</taxon>
        <taxon>Pluteaceae</taxon>
        <taxon>Pluteus</taxon>
    </lineage>
</organism>
<dbReference type="EMBL" id="ML208656">
    <property type="protein sequence ID" value="TFK61483.1"/>
    <property type="molecule type" value="Genomic_DNA"/>
</dbReference>
<dbReference type="Proteomes" id="UP000308600">
    <property type="component" value="Unassembled WGS sequence"/>
</dbReference>
<proteinExistence type="predicted"/>
<evidence type="ECO:0000313" key="2">
    <source>
        <dbReference type="Proteomes" id="UP000308600"/>
    </source>
</evidence>